<feature type="repeat" description="ANK" evidence="2">
    <location>
        <begin position="974"/>
        <end position="1006"/>
    </location>
</feature>
<feature type="domain" description="Nephrocystin 3-like N-terminal" evidence="4">
    <location>
        <begin position="194"/>
        <end position="355"/>
    </location>
</feature>
<dbReference type="InterPro" id="IPR036770">
    <property type="entry name" value="Ankyrin_rpt-contain_sf"/>
</dbReference>
<comment type="caution">
    <text evidence="5">The sequence shown here is derived from an EMBL/GenBank/DDBJ whole genome shotgun (WGS) entry which is preliminary data.</text>
</comment>
<evidence type="ECO:0000256" key="3">
    <source>
        <dbReference type="SAM" id="MobiDB-lite"/>
    </source>
</evidence>
<name>A0A9P8RPZ6_9PEZI</name>
<dbReference type="EMBL" id="JAGHQM010000653">
    <property type="protein sequence ID" value="KAH0559215.1"/>
    <property type="molecule type" value="Genomic_DNA"/>
</dbReference>
<evidence type="ECO:0000256" key="2">
    <source>
        <dbReference type="PROSITE-ProRule" id="PRU00023"/>
    </source>
</evidence>
<evidence type="ECO:0000259" key="4">
    <source>
        <dbReference type="Pfam" id="PF24883"/>
    </source>
</evidence>
<dbReference type="SUPFAM" id="SSF52540">
    <property type="entry name" value="P-loop containing nucleoside triphosphate hydrolases"/>
    <property type="match status" value="1"/>
</dbReference>
<dbReference type="Proteomes" id="UP000750711">
    <property type="component" value="Unassembled WGS sequence"/>
</dbReference>
<dbReference type="PANTHER" id="PTHR10039:SF16">
    <property type="entry name" value="GPI INOSITOL-DEACYLASE"/>
    <property type="match status" value="1"/>
</dbReference>
<feature type="repeat" description="ANK" evidence="2">
    <location>
        <begin position="746"/>
        <end position="778"/>
    </location>
</feature>
<dbReference type="SMART" id="SM00248">
    <property type="entry name" value="ANK"/>
    <property type="match status" value="10"/>
</dbReference>
<dbReference type="InterPro" id="IPR056884">
    <property type="entry name" value="NPHP3-like_N"/>
</dbReference>
<dbReference type="Pfam" id="PF24883">
    <property type="entry name" value="NPHP3_N"/>
    <property type="match status" value="1"/>
</dbReference>
<evidence type="ECO:0000256" key="1">
    <source>
        <dbReference type="ARBA" id="ARBA00022737"/>
    </source>
</evidence>
<accession>A0A9P8RPZ6</accession>
<dbReference type="Pfam" id="PF12796">
    <property type="entry name" value="Ank_2"/>
    <property type="match status" value="3"/>
</dbReference>
<proteinExistence type="predicted"/>
<feature type="region of interest" description="Disordered" evidence="3">
    <location>
        <begin position="1076"/>
        <end position="1103"/>
    </location>
</feature>
<feature type="repeat" description="ANK" evidence="2">
    <location>
        <begin position="1007"/>
        <end position="1039"/>
    </location>
</feature>
<dbReference type="InterPro" id="IPR027417">
    <property type="entry name" value="P-loop_NTPase"/>
</dbReference>
<feature type="repeat" description="ANK" evidence="2">
    <location>
        <begin position="779"/>
        <end position="811"/>
    </location>
</feature>
<dbReference type="PRINTS" id="PR01415">
    <property type="entry name" value="ANKYRIN"/>
</dbReference>
<keyword evidence="6" id="KW-1185">Reference proteome</keyword>
<keyword evidence="2" id="KW-0040">ANK repeat</keyword>
<reference evidence="5" key="1">
    <citation type="submission" date="2021-03" db="EMBL/GenBank/DDBJ databases">
        <title>Comparative genomics and phylogenomic investigation of the class Geoglossomycetes provide insights into ecological specialization and systematics.</title>
        <authorList>
            <person name="Melie T."/>
            <person name="Pirro S."/>
            <person name="Miller A.N."/>
            <person name="Quandt A."/>
        </authorList>
    </citation>
    <scope>NUCLEOTIDE SEQUENCE</scope>
    <source>
        <strain evidence="5">CAQ_001_2017</strain>
    </source>
</reference>
<protein>
    <recommendedName>
        <fullName evidence="4">Nephrocystin 3-like N-terminal domain-containing protein</fullName>
    </recommendedName>
</protein>
<dbReference type="AlphaFoldDB" id="A0A9P8RPZ6"/>
<dbReference type="PROSITE" id="PS50297">
    <property type="entry name" value="ANK_REP_REGION"/>
    <property type="match status" value="6"/>
</dbReference>
<organism evidence="5 6">
    <name type="scientific">Trichoglossum hirsutum</name>
    <dbReference type="NCBI Taxonomy" id="265104"/>
    <lineage>
        <taxon>Eukaryota</taxon>
        <taxon>Fungi</taxon>
        <taxon>Dikarya</taxon>
        <taxon>Ascomycota</taxon>
        <taxon>Pezizomycotina</taxon>
        <taxon>Geoglossomycetes</taxon>
        <taxon>Geoglossales</taxon>
        <taxon>Geoglossaceae</taxon>
        <taxon>Trichoglossum</taxon>
    </lineage>
</organism>
<keyword evidence="1" id="KW-0677">Repeat</keyword>
<dbReference type="PROSITE" id="PS50088">
    <property type="entry name" value="ANK_REPEAT"/>
    <property type="match status" value="7"/>
</dbReference>
<sequence length="1103" mass="122677">MSVCISDVVGLIIWTGQYLSAFGNADKERNELHGVVSRLQGILENIENCTGDGDTDILGKIQGPLEKIKILLKALQEDATKANSRRSDTHHKLKWFFKADRINETLTALEREKTNIIGLLQTVGLSRLASVESGLVEVGSKAESTKAMIRTFTKAEGERKDSKRIKKKIKFIAGPNYDTSIKHKSACRSRTRETGLWLTEQSEDFRKWMLGDTGTFFWLHGIAGCGKTVLCSAALERVDEHCRADHARRASASYYIDYQYDIDSLDILCSIIAQLSFKLYKSGSALPVAVQDLETRNDPDCLILALKSLVQRLEHTYVVIDALDEYPDRSKILSLMEDICHLGETQRVHVLITSRNEQEISAVLTSISARFGEERATVLPVDPNFINKDIELHTKEALEKDRELSCYPEDLKELVFVSLMRTAEGMFRLVACQIDLLRGCESQFEVEETLKTIPKTLDEVYDRIIARIPKNLRKQAYAALQWVLCAKHPLSLDALAEAAILEPDNEPILNVKKRLHTPEHIWKACSSLIKISEIIEIDEQSLLYSLFRNPDHQEIRFAHDTVRTYLLRRICTGPAYDFALSEKEAHKVVAKSCLSYLLLFKQHESMPNLDDKYPLLEYAARFWLWHLRKAEYLETSLETSLVHPFVAWIQAGIWGLALLLAALMGYPLQQHPGTGEGENLCRAKPITELIIELLDPSRHKSYIYWMATNLYGTTASPLYMALLIELPDVFKLLLRRGADVNQTGGDHHTALQLAAFQGNEEAVRLLLRAGADINARGGYYVTALAAAVAQGHDSIFRLLLESGADIHIHGDWPTGYKSPLIFAACHGQENSVSILLKKGADMNHPMGRYAGALCEAARCGNERIVKMLLESGARETPALYYAVDHERYDIARLLVENGADVNARGGEDSAPLLAAARQDSRLKLMELLLRSGADPNLQVPGFYGCALHCASFFSAVENVRLLLEAGAKIDLLGEFGTALQIAATRGSETVVKLLLEKGADVNAQGGKYGTALQAAAEKRNGVIAKILLEAGADANISGGKYGSALRAAREEQGFYVEGSWTKQAMVDLLIEHGATDSKAKRRRQRRVDGPSDSATPATEWVPR</sequence>
<dbReference type="Gene3D" id="3.40.50.300">
    <property type="entry name" value="P-loop containing nucleotide triphosphate hydrolases"/>
    <property type="match status" value="1"/>
</dbReference>
<evidence type="ECO:0000313" key="5">
    <source>
        <dbReference type="EMBL" id="KAH0559215.1"/>
    </source>
</evidence>
<feature type="repeat" description="ANK" evidence="2">
    <location>
        <begin position="874"/>
        <end position="906"/>
    </location>
</feature>
<feature type="repeat" description="ANK" evidence="2">
    <location>
        <begin position="815"/>
        <end position="843"/>
    </location>
</feature>
<dbReference type="InterPro" id="IPR002110">
    <property type="entry name" value="Ankyrin_rpt"/>
</dbReference>
<evidence type="ECO:0000313" key="6">
    <source>
        <dbReference type="Proteomes" id="UP000750711"/>
    </source>
</evidence>
<dbReference type="SUPFAM" id="SSF48403">
    <property type="entry name" value="Ankyrin repeat"/>
    <property type="match status" value="1"/>
</dbReference>
<dbReference type="Gene3D" id="1.25.40.20">
    <property type="entry name" value="Ankyrin repeat-containing domain"/>
    <property type="match status" value="2"/>
</dbReference>
<gene>
    <name evidence="5" type="ORF">GP486_004272</name>
</gene>
<feature type="repeat" description="ANK" evidence="2">
    <location>
        <begin position="713"/>
        <end position="745"/>
    </location>
</feature>
<dbReference type="PANTHER" id="PTHR10039">
    <property type="entry name" value="AMELOGENIN"/>
    <property type="match status" value="1"/>
</dbReference>